<feature type="chain" id="PRO_5036841772" description="DUF4468 domain-containing protein" evidence="2">
    <location>
        <begin position="20"/>
        <end position="229"/>
    </location>
</feature>
<dbReference type="Proteomes" id="UP000642920">
    <property type="component" value="Unassembled WGS sequence"/>
</dbReference>
<feature type="coiled-coil region" evidence="1">
    <location>
        <begin position="134"/>
        <end position="203"/>
    </location>
</feature>
<keyword evidence="2" id="KW-0732">Signal</keyword>
<keyword evidence="4" id="KW-1185">Reference proteome</keyword>
<sequence>MQKFLYLFSLLLFSSSLFAQNELSETSHKLLGANVAGYQVNIPFGKEVVSAAWESYAKDFGRSEPTQDHKTYQTTFKPSIYNKEVLVFAQITGDKTSSKLWAAIDPQGIPKDTLKLLQDEMRDFVYGFNIKVRKDAAQKKIDESEQAATYLSKEYEELKRDERKNQRNYEKTNERIVKYEQELVELRQDSNQYNQNLQQLSVKLDSVYSELEKIKSMVELYKQKMEGIE</sequence>
<evidence type="ECO:0008006" key="5">
    <source>
        <dbReference type="Google" id="ProtNLM"/>
    </source>
</evidence>
<proteinExistence type="predicted"/>
<dbReference type="AlphaFoldDB" id="A0A937AC75"/>
<comment type="caution">
    <text evidence="3">The sequence shown here is derived from an EMBL/GenBank/DDBJ whole genome shotgun (WGS) entry which is preliminary data.</text>
</comment>
<gene>
    <name evidence="3" type="ORF">JKP34_01805</name>
</gene>
<reference evidence="3" key="1">
    <citation type="submission" date="2021-01" db="EMBL/GenBank/DDBJ databases">
        <title>Marivirga sp. nov., isolated from intertidal surface sediments.</title>
        <authorList>
            <person name="Zhang M."/>
        </authorList>
    </citation>
    <scope>NUCLEOTIDE SEQUENCE</scope>
    <source>
        <strain evidence="3">SM1354</strain>
    </source>
</reference>
<dbReference type="RefSeq" id="WP_201917098.1">
    <property type="nucleotide sequence ID" value="NZ_JAERQG010000001.1"/>
</dbReference>
<evidence type="ECO:0000256" key="1">
    <source>
        <dbReference type="SAM" id="Coils"/>
    </source>
</evidence>
<accession>A0A937AC75</accession>
<evidence type="ECO:0000256" key="2">
    <source>
        <dbReference type="SAM" id="SignalP"/>
    </source>
</evidence>
<evidence type="ECO:0000313" key="3">
    <source>
        <dbReference type="EMBL" id="MBL0763966.1"/>
    </source>
</evidence>
<name>A0A937AC75_9BACT</name>
<feature type="signal peptide" evidence="2">
    <location>
        <begin position="1"/>
        <end position="19"/>
    </location>
</feature>
<evidence type="ECO:0000313" key="4">
    <source>
        <dbReference type="Proteomes" id="UP000642920"/>
    </source>
</evidence>
<keyword evidence="1" id="KW-0175">Coiled coil</keyword>
<dbReference type="EMBL" id="JAERQG010000001">
    <property type="protein sequence ID" value="MBL0763966.1"/>
    <property type="molecule type" value="Genomic_DNA"/>
</dbReference>
<organism evidence="3 4">
    <name type="scientific">Marivirga atlantica</name>
    <dbReference type="NCBI Taxonomy" id="1548457"/>
    <lineage>
        <taxon>Bacteria</taxon>
        <taxon>Pseudomonadati</taxon>
        <taxon>Bacteroidota</taxon>
        <taxon>Cytophagia</taxon>
        <taxon>Cytophagales</taxon>
        <taxon>Marivirgaceae</taxon>
        <taxon>Marivirga</taxon>
    </lineage>
</organism>
<dbReference type="SUPFAM" id="SSF57997">
    <property type="entry name" value="Tropomyosin"/>
    <property type="match status" value="1"/>
</dbReference>
<protein>
    <recommendedName>
        <fullName evidence="5">DUF4468 domain-containing protein</fullName>
    </recommendedName>
</protein>